<dbReference type="PANTHER" id="PTHR30290">
    <property type="entry name" value="PERIPLASMIC BINDING COMPONENT OF ABC TRANSPORTER"/>
    <property type="match status" value="1"/>
</dbReference>
<comment type="caution">
    <text evidence="8">The sequence shown here is derived from an EMBL/GenBank/DDBJ whole genome shotgun (WGS) entry which is preliminary data.</text>
</comment>
<dbReference type="InterPro" id="IPR039424">
    <property type="entry name" value="SBP_5"/>
</dbReference>
<feature type="signal peptide" evidence="6">
    <location>
        <begin position="1"/>
        <end position="21"/>
    </location>
</feature>
<gene>
    <name evidence="8" type="ORF">CSX02_11655</name>
</gene>
<comment type="similarity">
    <text evidence="2">Belongs to the bacterial solute-binding protein 5 family.</text>
</comment>
<evidence type="ECO:0000256" key="1">
    <source>
        <dbReference type="ARBA" id="ARBA00004196"/>
    </source>
</evidence>
<dbReference type="PROSITE" id="PS51257">
    <property type="entry name" value="PROKAR_LIPOPROTEIN"/>
    <property type="match status" value="1"/>
</dbReference>
<dbReference type="GO" id="GO:1904680">
    <property type="term" value="F:peptide transmembrane transporter activity"/>
    <property type="evidence" value="ECO:0007669"/>
    <property type="project" value="TreeGrafter"/>
</dbReference>
<sequence length="725" mass="80770">MKKKQLLSLLLVAAMTVGLTACGGKEKPNDTSKETDTNGSEALPTDYEGLSEVIYMDALGDFYELYQQAQEETDADKRYALEALAEAKMLESGTILPTTSKGGAYVLTRNAPNTISSVLYGGDAERYETLLATKEFVTKEDWDAMRAMYGELKGTGTYYEKCKEYLTSHGYTLTDTFSMIYTDDNKSWDVFTEWNASMYEPLCLTFDRLLQYDCENTLQPSLAESYTEKKNDDGTVTYTFNIRKGVKWVDSQGREYADVTADDFVAGAEHLFDTGSGMEALWGSEGANIVNADEYIAGDETDFSKVGVKAVDDYTLEYTLKKEVPYFVTLLEYTTFAPLNRAYYKSQGGTFSAEGDNYTSGDYGKTQDNILYCGPYLVKRADQKSAITFELNNSYWNKDKVTIKTLNWIYDNLGDVQKTYDNAINGVTNGVGLTEAMVAICKADGDRFDKYVHVSSTDATSYLVTYNINRQAYANVTDDTKLKSEKTDEQKVASDKALKNQHFRLAISYADDRASWNEQTRGADLKLANLTNSYTPGDFVTLSKDVTVEINGSEQTFKAGTYYGEILQAQLNADGYPIVAWNPEANDGIGGSTGYDGWYHPEEAVKELDKAIEELKAEGVEITEENPIVLDLPVTSEATYMVNRANAYKQSIEKVLGNKVIINLNVDPKYDTILDATYYTKDGKESNFDINDNTGWGPDFGDPCSYLGTLAPYYSGAFTKNFGIY</sequence>
<evidence type="ECO:0000256" key="4">
    <source>
        <dbReference type="ARBA" id="ARBA00022729"/>
    </source>
</evidence>
<dbReference type="GO" id="GO:0030313">
    <property type="term" value="C:cell envelope"/>
    <property type="evidence" value="ECO:0007669"/>
    <property type="project" value="UniProtKB-SubCell"/>
</dbReference>
<feature type="chain" id="PRO_5038993028" evidence="6">
    <location>
        <begin position="22"/>
        <end position="725"/>
    </location>
</feature>
<dbReference type="GO" id="GO:0015833">
    <property type="term" value="P:peptide transport"/>
    <property type="evidence" value="ECO:0007669"/>
    <property type="project" value="TreeGrafter"/>
</dbReference>
<dbReference type="Pfam" id="PF00496">
    <property type="entry name" value="SBP_bac_5"/>
    <property type="match status" value="1"/>
</dbReference>
<dbReference type="AlphaFoldDB" id="A0A2G3E0S3"/>
<dbReference type="EMBL" id="PDYG01000123">
    <property type="protein sequence ID" value="PHU36821.1"/>
    <property type="molecule type" value="Genomic_DNA"/>
</dbReference>
<dbReference type="RefSeq" id="WP_099386797.1">
    <property type="nucleotide sequence ID" value="NZ_JANSWH010000061.1"/>
</dbReference>
<proteinExistence type="inferred from homology"/>
<evidence type="ECO:0000313" key="8">
    <source>
        <dbReference type="EMBL" id="PHU36821.1"/>
    </source>
</evidence>
<accession>A0A2G3E0S3</accession>
<comment type="subcellular location">
    <subcellularLocation>
        <location evidence="1">Cell envelope</location>
    </subcellularLocation>
</comment>
<dbReference type="Gene3D" id="3.10.105.10">
    <property type="entry name" value="Dipeptide-binding Protein, Domain 3"/>
    <property type="match status" value="1"/>
</dbReference>
<evidence type="ECO:0000259" key="7">
    <source>
        <dbReference type="Pfam" id="PF00496"/>
    </source>
</evidence>
<reference evidence="8 9" key="1">
    <citation type="submission" date="2017-10" db="EMBL/GenBank/DDBJ databases">
        <title>Resolving the taxonomy of Roseburia spp., Eubacterium rectale and Agathobacter spp. through phylogenomic analysis.</title>
        <authorList>
            <person name="Sheridan P.O."/>
            <person name="Walker A.W."/>
            <person name="Duncan S.H."/>
            <person name="Scott K.P."/>
            <person name="Toole P.W.O."/>
            <person name="Luis P."/>
            <person name="Flint H.J."/>
        </authorList>
    </citation>
    <scope>NUCLEOTIDE SEQUENCE [LARGE SCALE GENOMIC DNA]</scope>
    <source>
        <strain evidence="8 9">JK623</strain>
    </source>
</reference>
<evidence type="ECO:0000256" key="2">
    <source>
        <dbReference type="ARBA" id="ARBA00005695"/>
    </source>
</evidence>
<protein>
    <submittedName>
        <fullName evidence="8">Peptide ABC transporter substrate-binding protein</fullName>
    </submittedName>
</protein>
<keyword evidence="4 6" id="KW-0732">Signal</keyword>
<keyword evidence="3" id="KW-0813">Transport</keyword>
<feature type="region of interest" description="Disordered" evidence="5">
    <location>
        <begin position="23"/>
        <end position="44"/>
    </location>
</feature>
<organism evidence="8 9">
    <name type="scientific">Agathobacter ruminis</name>
    <dbReference type="NCBI Taxonomy" id="1712665"/>
    <lineage>
        <taxon>Bacteria</taxon>
        <taxon>Bacillati</taxon>
        <taxon>Bacillota</taxon>
        <taxon>Clostridia</taxon>
        <taxon>Lachnospirales</taxon>
        <taxon>Lachnospiraceae</taxon>
        <taxon>Agathobacter</taxon>
    </lineage>
</organism>
<dbReference type="SUPFAM" id="SSF53850">
    <property type="entry name" value="Periplasmic binding protein-like II"/>
    <property type="match status" value="1"/>
</dbReference>
<keyword evidence="9" id="KW-1185">Reference proteome</keyword>
<dbReference type="Gene3D" id="3.40.190.10">
    <property type="entry name" value="Periplasmic binding protein-like II"/>
    <property type="match status" value="1"/>
</dbReference>
<dbReference type="PANTHER" id="PTHR30290:SF10">
    <property type="entry name" value="PERIPLASMIC OLIGOPEPTIDE-BINDING PROTEIN-RELATED"/>
    <property type="match status" value="1"/>
</dbReference>
<evidence type="ECO:0000256" key="6">
    <source>
        <dbReference type="SAM" id="SignalP"/>
    </source>
</evidence>
<feature type="domain" description="Solute-binding protein family 5" evidence="7">
    <location>
        <begin position="218"/>
        <end position="710"/>
    </location>
</feature>
<name>A0A2G3E0S3_9FIRM</name>
<dbReference type="InterPro" id="IPR000914">
    <property type="entry name" value="SBP_5_dom"/>
</dbReference>
<evidence type="ECO:0000256" key="5">
    <source>
        <dbReference type="SAM" id="MobiDB-lite"/>
    </source>
</evidence>
<feature type="compositionally biased region" description="Basic and acidic residues" evidence="5">
    <location>
        <begin position="24"/>
        <end position="36"/>
    </location>
</feature>
<dbReference type="Proteomes" id="UP000224563">
    <property type="component" value="Unassembled WGS sequence"/>
</dbReference>
<evidence type="ECO:0000313" key="9">
    <source>
        <dbReference type="Proteomes" id="UP000224563"/>
    </source>
</evidence>
<reference evidence="8 9" key="2">
    <citation type="submission" date="2017-10" db="EMBL/GenBank/DDBJ databases">
        <authorList>
            <person name="Banno H."/>
            <person name="Chua N.-H."/>
        </authorList>
    </citation>
    <scope>NUCLEOTIDE SEQUENCE [LARGE SCALE GENOMIC DNA]</scope>
    <source>
        <strain evidence="8 9">JK623</strain>
    </source>
</reference>
<dbReference type="Gene3D" id="3.90.76.10">
    <property type="entry name" value="Dipeptide-binding Protein, Domain 1"/>
    <property type="match status" value="1"/>
</dbReference>
<evidence type="ECO:0000256" key="3">
    <source>
        <dbReference type="ARBA" id="ARBA00022448"/>
    </source>
</evidence>